<accession>A0A9P0GQZ9</accession>
<dbReference type="InterPro" id="IPR015897">
    <property type="entry name" value="CHK_kinase-like"/>
</dbReference>
<reference evidence="2" key="1">
    <citation type="submission" date="2022-01" db="EMBL/GenBank/DDBJ databases">
        <authorList>
            <person name="King R."/>
        </authorList>
    </citation>
    <scope>NUCLEOTIDE SEQUENCE</scope>
</reference>
<organism evidence="2 3">
    <name type="scientific">Phaedon cochleariae</name>
    <name type="common">Mustard beetle</name>
    <dbReference type="NCBI Taxonomy" id="80249"/>
    <lineage>
        <taxon>Eukaryota</taxon>
        <taxon>Metazoa</taxon>
        <taxon>Ecdysozoa</taxon>
        <taxon>Arthropoda</taxon>
        <taxon>Hexapoda</taxon>
        <taxon>Insecta</taxon>
        <taxon>Pterygota</taxon>
        <taxon>Neoptera</taxon>
        <taxon>Endopterygota</taxon>
        <taxon>Coleoptera</taxon>
        <taxon>Polyphaga</taxon>
        <taxon>Cucujiformia</taxon>
        <taxon>Chrysomeloidea</taxon>
        <taxon>Chrysomelidae</taxon>
        <taxon>Chrysomelinae</taxon>
        <taxon>Chrysomelini</taxon>
        <taxon>Phaedon</taxon>
    </lineage>
</organism>
<feature type="domain" description="CHK kinase-like" evidence="1">
    <location>
        <begin position="124"/>
        <end position="318"/>
    </location>
</feature>
<dbReference type="InterPro" id="IPR011009">
    <property type="entry name" value="Kinase-like_dom_sf"/>
</dbReference>
<dbReference type="SUPFAM" id="SSF56112">
    <property type="entry name" value="Protein kinase-like (PK-like)"/>
    <property type="match status" value="1"/>
</dbReference>
<dbReference type="Gene3D" id="3.90.1200.10">
    <property type="match status" value="1"/>
</dbReference>
<protein>
    <recommendedName>
        <fullName evidence="1">CHK kinase-like domain-containing protein</fullName>
    </recommendedName>
</protein>
<evidence type="ECO:0000259" key="1">
    <source>
        <dbReference type="SMART" id="SM00587"/>
    </source>
</evidence>
<dbReference type="InterPro" id="IPR004119">
    <property type="entry name" value="EcKL"/>
</dbReference>
<dbReference type="Proteomes" id="UP001153737">
    <property type="component" value="Chromosome 4"/>
</dbReference>
<evidence type="ECO:0000313" key="2">
    <source>
        <dbReference type="EMBL" id="CAH1163581.1"/>
    </source>
</evidence>
<dbReference type="PANTHER" id="PTHR11012">
    <property type="entry name" value="PROTEIN KINASE-LIKE DOMAIN-CONTAINING"/>
    <property type="match status" value="1"/>
</dbReference>
<dbReference type="OrthoDB" id="190089at2759"/>
<reference evidence="2" key="2">
    <citation type="submission" date="2022-10" db="EMBL/GenBank/DDBJ databases">
        <authorList>
            <consortium name="ENA_rothamsted_submissions"/>
            <consortium name="culmorum"/>
            <person name="King R."/>
        </authorList>
    </citation>
    <scope>NUCLEOTIDE SEQUENCE</scope>
</reference>
<keyword evidence="3" id="KW-1185">Reference proteome</keyword>
<dbReference type="SMART" id="SM00587">
    <property type="entry name" value="CHK"/>
    <property type="match status" value="1"/>
</dbReference>
<dbReference type="PANTHER" id="PTHR11012:SF30">
    <property type="entry name" value="PROTEIN KINASE-LIKE DOMAIN-CONTAINING"/>
    <property type="match status" value="1"/>
</dbReference>
<gene>
    <name evidence="2" type="ORF">PHAECO_LOCUS8263</name>
</gene>
<dbReference type="EMBL" id="OU896710">
    <property type="protein sequence ID" value="CAH1163581.1"/>
    <property type="molecule type" value="Genomic_DNA"/>
</dbReference>
<proteinExistence type="predicted"/>
<dbReference type="Pfam" id="PF02958">
    <property type="entry name" value="EcKL"/>
    <property type="match status" value="1"/>
</dbReference>
<name>A0A9P0GQZ9_PHACE</name>
<sequence>MNSYIPADIRDFLEKSVGGNLDDFQVETHNKNTKGEGFLSEFLFVSLTNRKTNEVFHLAVKQALASGTETSLTFVNNLFHTELWFYEHIWPELRRFQDNFPNAKKFLCIPKVYAANEKKGSEKISFENMEYQGFRNHDKSTYFRRRHLEYILRTYGQFHAISMAYRVLDPENFRKICGSLVDNYKAFGELQFFKRIIDYGCQTVLSTFDEMTEKEIIDKFRVYAEKGSHILQETSRYNGKNQVVTHGDAWSNNLMFKYHEESDDIEDIRIIDFQFSRVGTVVFDISFCIYDGVSGENLDDLDHYLRVYHQSLSESLRKYNLDPEQVYSYDEFQQEWKRYSKFGLILAIMIQSFKNILPDSVPVVVDLIDKARQDGNRKNNDEPFATNREKVMNAGRNLVLHFYGNDFL</sequence>
<evidence type="ECO:0000313" key="3">
    <source>
        <dbReference type="Proteomes" id="UP001153737"/>
    </source>
</evidence>
<dbReference type="AlphaFoldDB" id="A0A9P0GQZ9"/>